<gene>
    <name evidence="1" type="ORF">GJV76_03450</name>
</gene>
<organism evidence="1 2">
    <name type="scientific">Myroides albus</name>
    <dbReference type="NCBI Taxonomy" id="2562892"/>
    <lineage>
        <taxon>Bacteria</taxon>
        <taxon>Pseudomonadati</taxon>
        <taxon>Bacteroidota</taxon>
        <taxon>Flavobacteriia</taxon>
        <taxon>Flavobacteriales</taxon>
        <taxon>Flavobacteriaceae</taxon>
        <taxon>Myroides</taxon>
    </lineage>
</organism>
<sequence length="212" mass="24828">MKQAILDRIKALGGDISQVKGKSLQEDLMAITFNTVLYQRPEDTAWAKADEQEPICGLAEYIDKHQELINIDRKVFYDKMIADYYVITKEGRGQMFWTATPFTPYKEGTDDYEEWSSDFLREEEVDLTEIISATGLKQPEMMELFYSYSFPDQFYICIDDPNQDNPTLFGTDHEVFFREVTNEGSLEEFMQKFMTPQELINIVNKAFEDMFK</sequence>
<dbReference type="OrthoDB" id="879470at2"/>
<dbReference type="Proteomes" id="UP000438760">
    <property type="component" value="Unassembled WGS sequence"/>
</dbReference>
<keyword evidence="2" id="KW-1185">Reference proteome</keyword>
<name>A0A6I3LH91_9FLAO</name>
<dbReference type="RefSeq" id="WP_155091251.1">
    <property type="nucleotide sequence ID" value="NZ_CP102754.1"/>
</dbReference>
<evidence type="ECO:0000313" key="1">
    <source>
        <dbReference type="EMBL" id="MTG97197.1"/>
    </source>
</evidence>
<dbReference type="AlphaFoldDB" id="A0A6I3LH91"/>
<protein>
    <submittedName>
        <fullName evidence="1">Uncharacterized protein</fullName>
    </submittedName>
</protein>
<comment type="caution">
    <text evidence="1">The sequence shown here is derived from an EMBL/GenBank/DDBJ whole genome shotgun (WGS) entry which is preliminary data.</text>
</comment>
<dbReference type="EMBL" id="WMJX01000004">
    <property type="protein sequence ID" value="MTG97197.1"/>
    <property type="molecule type" value="Genomic_DNA"/>
</dbReference>
<proteinExistence type="predicted"/>
<reference evidence="1 2" key="1">
    <citation type="submission" date="2019-11" db="EMBL/GenBank/DDBJ databases">
        <title>Genome of Strain BIT-d1.</title>
        <authorList>
            <person name="Yang Y."/>
        </authorList>
    </citation>
    <scope>NUCLEOTIDE SEQUENCE [LARGE SCALE GENOMIC DNA]</scope>
    <source>
        <strain evidence="1 2">BIT-d1</strain>
    </source>
</reference>
<evidence type="ECO:0000313" key="2">
    <source>
        <dbReference type="Proteomes" id="UP000438760"/>
    </source>
</evidence>
<accession>A0A6I3LH91</accession>